<proteinExistence type="predicted"/>
<protein>
    <submittedName>
        <fullName evidence="6">Isoprenylcysteine carboxyl methyltransferase</fullName>
    </submittedName>
</protein>
<dbReference type="Gene3D" id="1.20.120.1630">
    <property type="match status" value="1"/>
</dbReference>
<dbReference type="InterPro" id="IPR007269">
    <property type="entry name" value="ICMT_MeTrfase"/>
</dbReference>
<feature type="transmembrane region" description="Helical" evidence="5">
    <location>
        <begin position="121"/>
        <end position="149"/>
    </location>
</feature>
<keyword evidence="6" id="KW-0489">Methyltransferase</keyword>
<dbReference type="GO" id="GO:0004671">
    <property type="term" value="F:protein C-terminal S-isoprenylcysteine carboxyl O-methyltransferase activity"/>
    <property type="evidence" value="ECO:0007669"/>
    <property type="project" value="InterPro"/>
</dbReference>
<dbReference type="GO" id="GO:0016020">
    <property type="term" value="C:membrane"/>
    <property type="evidence" value="ECO:0007669"/>
    <property type="project" value="UniProtKB-SubCell"/>
</dbReference>
<sequence>MLFLVIISLVILQRITEVIIAKRNEKKMLAQGAYEVGASHYPFMLALHFSFFIFLIVEVLFFDREISPLFPLFFLIFLFVQAFRIWCLTTLGQFWNTKIIILPNANIVRKGPYLYLKHPNYVVVCMEIVLLPLMFQAYFTAICFTLLNLAMLSVRIPMEEKALSEATDYHKEFKKKISAS</sequence>
<dbReference type="EMBL" id="VDGI01000023">
    <property type="protein sequence ID" value="TQR18022.1"/>
    <property type="molecule type" value="Genomic_DNA"/>
</dbReference>
<gene>
    <name evidence="6" type="ORF">FG384_16775</name>
</gene>
<dbReference type="OrthoDB" id="7203053at2"/>
<reference evidence="6 7" key="1">
    <citation type="submission" date="2019-06" db="EMBL/GenBank/DDBJ databases">
        <title>Psychrobacillus vulpis sp. nov., a new species isolated from feces of a red fox that inhabits in The Tablas de Daimiel Natural Park, Albacete, Spain.</title>
        <authorList>
            <person name="Rodriguez M."/>
            <person name="Reina J.C."/>
            <person name="Bejar V."/>
            <person name="Llamas I."/>
        </authorList>
    </citation>
    <scope>NUCLEOTIDE SEQUENCE [LARGE SCALE GENOMIC DNA]</scope>
    <source>
        <strain evidence="6 7">Z8</strain>
    </source>
</reference>
<comment type="caution">
    <text evidence="6">The sequence shown here is derived from an EMBL/GenBank/DDBJ whole genome shotgun (WGS) entry which is preliminary data.</text>
</comment>
<evidence type="ECO:0000256" key="5">
    <source>
        <dbReference type="SAM" id="Phobius"/>
    </source>
</evidence>
<dbReference type="AlphaFoldDB" id="A0A544TKQ0"/>
<dbReference type="PANTHER" id="PTHR43847:SF1">
    <property type="entry name" value="BLL3993 PROTEIN"/>
    <property type="match status" value="1"/>
</dbReference>
<evidence type="ECO:0000313" key="6">
    <source>
        <dbReference type="EMBL" id="TQR18022.1"/>
    </source>
</evidence>
<dbReference type="InterPro" id="IPR052527">
    <property type="entry name" value="Metal_cation-efflux_comp"/>
</dbReference>
<keyword evidence="2 5" id="KW-0812">Transmembrane</keyword>
<comment type="subcellular location">
    <subcellularLocation>
        <location evidence="1">Membrane</location>
        <topology evidence="1">Multi-pass membrane protein</topology>
    </subcellularLocation>
</comment>
<feature type="transmembrane region" description="Helical" evidence="5">
    <location>
        <begin position="69"/>
        <end position="86"/>
    </location>
</feature>
<keyword evidence="7" id="KW-1185">Reference proteome</keyword>
<name>A0A544TKQ0_9BACI</name>
<dbReference type="GO" id="GO:0032259">
    <property type="term" value="P:methylation"/>
    <property type="evidence" value="ECO:0007669"/>
    <property type="project" value="UniProtKB-KW"/>
</dbReference>
<dbReference type="Proteomes" id="UP000316626">
    <property type="component" value="Unassembled WGS sequence"/>
</dbReference>
<keyword evidence="6" id="KW-0808">Transferase</keyword>
<evidence type="ECO:0000256" key="4">
    <source>
        <dbReference type="ARBA" id="ARBA00023136"/>
    </source>
</evidence>
<feature type="transmembrane region" description="Helical" evidence="5">
    <location>
        <begin position="40"/>
        <end position="62"/>
    </location>
</feature>
<evidence type="ECO:0000313" key="7">
    <source>
        <dbReference type="Proteomes" id="UP000316626"/>
    </source>
</evidence>
<evidence type="ECO:0000256" key="3">
    <source>
        <dbReference type="ARBA" id="ARBA00022989"/>
    </source>
</evidence>
<evidence type="ECO:0000256" key="1">
    <source>
        <dbReference type="ARBA" id="ARBA00004141"/>
    </source>
</evidence>
<keyword evidence="3 5" id="KW-1133">Transmembrane helix</keyword>
<keyword evidence="4 5" id="KW-0472">Membrane</keyword>
<dbReference type="Pfam" id="PF04140">
    <property type="entry name" value="ICMT"/>
    <property type="match status" value="1"/>
</dbReference>
<organism evidence="6 7">
    <name type="scientific">Psychrobacillus vulpis</name>
    <dbReference type="NCBI Taxonomy" id="2325572"/>
    <lineage>
        <taxon>Bacteria</taxon>
        <taxon>Bacillati</taxon>
        <taxon>Bacillota</taxon>
        <taxon>Bacilli</taxon>
        <taxon>Bacillales</taxon>
        <taxon>Bacillaceae</taxon>
        <taxon>Psychrobacillus</taxon>
    </lineage>
</organism>
<accession>A0A544TKQ0</accession>
<dbReference type="PANTHER" id="PTHR43847">
    <property type="entry name" value="BLL3993 PROTEIN"/>
    <property type="match status" value="1"/>
</dbReference>
<dbReference type="RefSeq" id="WP_142643860.1">
    <property type="nucleotide sequence ID" value="NZ_VDGI01000023.1"/>
</dbReference>
<evidence type="ECO:0000256" key="2">
    <source>
        <dbReference type="ARBA" id="ARBA00022692"/>
    </source>
</evidence>